<name>X1H8T1_9ZZZZ</name>
<comment type="caution">
    <text evidence="1">The sequence shown here is derived from an EMBL/GenBank/DDBJ whole genome shotgun (WGS) entry which is preliminary data.</text>
</comment>
<organism evidence="1">
    <name type="scientific">marine sediment metagenome</name>
    <dbReference type="NCBI Taxonomy" id="412755"/>
    <lineage>
        <taxon>unclassified sequences</taxon>
        <taxon>metagenomes</taxon>
        <taxon>ecological metagenomes</taxon>
    </lineage>
</organism>
<protein>
    <recommendedName>
        <fullName evidence="2">HEPN domain-containing protein</fullName>
    </recommendedName>
</protein>
<dbReference type="InterPro" id="IPR030987">
    <property type="entry name" value="AbiV"/>
</dbReference>
<dbReference type="Pfam" id="PF18728">
    <property type="entry name" value="HEPN_AbiV"/>
    <property type="match status" value="1"/>
</dbReference>
<accession>X1H8T1</accession>
<dbReference type="EMBL" id="BARU01028088">
    <property type="protein sequence ID" value="GAH66591.1"/>
    <property type="molecule type" value="Genomic_DNA"/>
</dbReference>
<evidence type="ECO:0008006" key="2">
    <source>
        <dbReference type="Google" id="ProtNLM"/>
    </source>
</evidence>
<dbReference type="NCBIfam" id="TIGR04498">
    <property type="entry name" value="AbiV_defense"/>
    <property type="match status" value="1"/>
</dbReference>
<proteinExistence type="predicted"/>
<dbReference type="AlphaFoldDB" id="X1H8T1"/>
<gene>
    <name evidence="1" type="ORF">S03H2_44884</name>
</gene>
<evidence type="ECO:0000313" key="1">
    <source>
        <dbReference type="EMBL" id="GAH66591.1"/>
    </source>
</evidence>
<feature type="non-terminal residue" evidence="1">
    <location>
        <position position="100"/>
    </location>
</feature>
<reference evidence="1" key="1">
    <citation type="journal article" date="2014" name="Front. Microbiol.">
        <title>High frequency of phylogenetically diverse reductive dehalogenase-homologous genes in deep subseafloor sedimentary metagenomes.</title>
        <authorList>
            <person name="Kawai M."/>
            <person name="Futagami T."/>
            <person name="Toyoda A."/>
            <person name="Takaki Y."/>
            <person name="Nishi S."/>
            <person name="Hori S."/>
            <person name="Arai W."/>
            <person name="Tsubouchi T."/>
            <person name="Morono Y."/>
            <person name="Uchiyama I."/>
            <person name="Ito T."/>
            <person name="Fujiyama A."/>
            <person name="Inagaki F."/>
            <person name="Takami H."/>
        </authorList>
    </citation>
    <scope>NUCLEOTIDE SEQUENCE</scope>
    <source>
        <strain evidence="1">Expedition CK06-06</strain>
    </source>
</reference>
<sequence>MIPIEDLRDGIQLCKRNVDRLLEDASILYQSGSYGHAQALAILAMEEYAKKIVLIAEKTHPGKFDDQIRRSFRDHDFKLKLALDTLMKEFPDAPSGEDVA</sequence>